<dbReference type="STRING" id="27334.A0A0A2I709"/>
<gene>
    <name evidence="2" type="ORF">PEX2_072270</name>
</gene>
<dbReference type="Proteomes" id="UP000030143">
    <property type="component" value="Unassembled WGS sequence"/>
</dbReference>
<dbReference type="AlphaFoldDB" id="A0A0A2I709"/>
<comment type="caution">
    <text evidence="2">The sequence shown here is derived from an EMBL/GenBank/DDBJ whole genome shotgun (WGS) entry which is preliminary data.</text>
</comment>
<name>A0A0A2I709_PENEN</name>
<proteinExistence type="predicted"/>
<dbReference type="RefSeq" id="XP_016600417.1">
    <property type="nucleotide sequence ID" value="XM_016744497.1"/>
</dbReference>
<evidence type="ECO:0000313" key="2">
    <source>
        <dbReference type="EMBL" id="KGO59152.1"/>
    </source>
</evidence>
<protein>
    <submittedName>
        <fullName evidence="2">Uncharacterized protein</fullName>
    </submittedName>
</protein>
<dbReference type="HOGENOM" id="CLU_1321284_0_0_1"/>
<dbReference type="OrthoDB" id="10261408at2759"/>
<dbReference type="VEuPathDB" id="FungiDB:PEXP_049980"/>
<dbReference type="GeneID" id="27679917"/>
<sequence>MPLSPDDINLDDSTLDYLLELDLTTFDSTSPQSFLTRRSPAVAEASIAPAYQPGYNSYGESLSPFGEHFTPASPSINLQPNQNIPQYFTVNIVNHHDPQGLAIAFHGSAGDFSRTVPPVASPLKLSQQNQNTVHYVTVNSNDYPSPATAFDGPADDTICTASPVASPPGQVPPRQGRSQPGAIALGPISNGVTNGKMSHSPSHGREQA</sequence>
<evidence type="ECO:0000256" key="1">
    <source>
        <dbReference type="SAM" id="MobiDB-lite"/>
    </source>
</evidence>
<keyword evidence="3" id="KW-1185">Reference proteome</keyword>
<feature type="region of interest" description="Disordered" evidence="1">
    <location>
        <begin position="161"/>
        <end position="208"/>
    </location>
</feature>
<organism evidence="2 3">
    <name type="scientific">Penicillium expansum</name>
    <name type="common">Blue mold rot fungus</name>
    <dbReference type="NCBI Taxonomy" id="27334"/>
    <lineage>
        <taxon>Eukaryota</taxon>
        <taxon>Fungi</taxon>
        <taxon>Dikarya</taxon>
        <taxon>Ascomycota</taxon>
        <taxon>Pezizomycotina</taxon>
        <taxon>Eurotiomycetes</taxon>
        <taxon>Eurotiomycetidae</taxon>
        <taxon>Eurotiales</taxon>
        <taxon>Aspergillaceae</taxon>
        <taxon>Penicillium</taxon>
    </lineage>
</organism>
<accession>A0A0A2I709</accession>
<dbReference type="EMBL" id="JQFZ01000103">
    <property type="protein sequence ID" value="KGO59152.1"/>
    <property type="molecule type" value="Genomic_DNA"/>
</dbReference>
<feature type="compositionally biased region" description="Polar residues" evidence="1">
    <location>
        <begin position="190"/>
        <end position="201"/>
    </location>
</feature>
<evidence type="ECO:0000313" key="3">
    <source>
        <dbReference type="Proteomes" id="UP000030143"/>
    </source>
</evidence>
<reference evidence="2 3" key="1">
    <citation type="journal article" date="2015" name="Mol. Plant Microbe Interact.">
        <title>Genome, transcriptome, and functional analyses of Penicillium expansum provide new insights into secondary metabolism and pathogenicity.</title>
        <authorList>
            <person name="Ballester A.R."/>
            <person name="Marcet-Houben M."/>
            <person name="Levin E."/>
            <person name="Sela N."/>
            <person name="Selma-Lazaro C."/>
            <person name="Carmona L."/>
            <person name="Wisniewski M."/>
            <person name="Droby S."/>
            <person name="Gonzalez-Candelas L."/>
            <person name="Gabaldon T."/>
        </authorList>
    </citation>
    <scope>NUCLEOTIDE SEQUENCE [LARGE SCALE GENOMIC DNA]</scope>
    <source>
        <strain evidence="2 3">MD-8</strain>
    </source>
</reference>
<dbReference type="PhylomeDB" id="A0A0A2I709"/>